<dbReference type="InterPro" id="IPR050397">
    <property type="entry name" value="Env_Response_Regulators"/>
</dbReference>
<keyword evidence="3" id="KW-0804">Transcription</keyword>
<evidence type="ECO:0000256" key="2">
    <source>
        <dbReference type="ARBA" id="ARBA00023125"/>
    </source>
</evidence>
<dbReference type="STRING" id="44575.SAMN05216419_1002114"/>
<keyword evidence="7" id="KW-1185">Reference proteome</keyword>
<dbReference type="InterPro" id="IPR014710">
    <property type="entry name" value="RmlC-like_jellyroll"/>
</dbReference>
<evidence type="ECO:0000313" key="6">
    <source>
        <dbReference type="EMBL" id="SIO12058.1"/>
    </source>
</evidence>
<keyword evidence="1" id="KW-0805">Transcription regulation</keyword>
<dbReference type="PANTHER" id="PTHR24567:SF26">
    <property type="entry name" value="REGULATORY PROTEIN YEIL"/>
    <property type="match status" value="1"/>
</dbReference>
<feature type="domain" description="Cyclic nucleotide-binding" evidence="4">
    <location>
        <begin position="46"/>
        <end position="166"/>
    </location>
</feature>
<dbReference type="SMART" id="SM00419">
    <property type="entry name" value="HTH_CRP"/>
    <property type="match status" value="1"/>
</dbReference>
<dbReference type="SUPFAM" id="SSF51206">
    <property type="entry name" value="cAMP-binding domain-like"/>
    <property type="match status" value="1"/>
</dbReference>
<dbReference type="AlphaFoldDB" id="A0A1N6GWZ8"/>
<evidence type="ECO:0000259" key="4">
    <source>
        <dbReference type="PROSITE" id="PS50042"/>
    </source>
</evidence>
<dbReference type="SMART" id="SM00100">
    <property type="entry name" value="cNMP"/>
    <property type="match status" value="1"/>
</dbReference>
<dbReference type="CDD" id="cd00038">
    <property type="entry name" value="CAP_ED"/>
    <property type="match status" value="1"/>
</dbReference>
<keyword evidence="2" id="KW-0238">DNA-binding</keyword>
<organism evidence="6 7">
    <name type="scientific">Nitrosomonas cryotolerans ATCC 49181</name>
    <dbReference type="NCBI Taxonomy" id="1131553"/>
    <lineage>
        <taxon>Bacteria</taxon>
        <taxon>Pseudomonadati</taxon>
        <taxon>Pseudomonadota</taxon>
        <taxon>Betaproteobacteria</taxon>
        <taxon>Nitrosomonadales</taxon>
        <taxon>Nitrosomonadaceae</taxon>
        <taxon>Nitrosomonas</taxon>
    </lineage>
</organism>
<evidence type="ECO:0000259" key="5">
    <source>
        <dbReference type="PROSITE" id="PS51063"/>
    </source>
</evidence>
<feature type="domain" description="HTH crp-type" evidence="5">
    <location>
        <begin position="180"/>
        <end position="250"/>
    </location>
</feature>
<dbReference type="Gene3D" id="2.60.120.10">
    <property type="entry name" value="Jelly Rolls"/>
    <property type="match status" value="1"/>
</dbReference>
<dbReference type="Gene3D" id="1.10.10.10">
    <property type="entry name" value="Winged helix-like DNA-binding domain superfamily/Winged helix DNA-binding domain"/>
    <property type="match status" value="1"/>
</dbReference>
<dbReference type="GO" id="GO:0003700">
    <property type="term" value="F:DNA-binding transcription factor activity"/>
    <property type="evidence" value="ECO:0007669"/>
    <property type="project" value="InterPro"/>
</dbReference>
<evidence type="ECO:0000256" key="3">
    <source>
        <dbReference type="ARBA" id="ARBA00023163"/>
    </source>
</evidence>
<accession>A0A1N6GWZ8</accession>
<dbReference type="InterPro" id="IPR000595">
    <property type="entry name" value="cNMP-bd_dom"/>
</dbReference>
<keyword evidence="6" id="KW-0808">Transferase</keyword>
<dbReference type="PROSITE" id="PS50042">
    <property type="entry name" value="CNMP_BINDING_3"/>
    <property type="match status" value="1"/>
</dbReference>
<dbReference type="GO" id="GO:0005829">
    <property type="term" value="C:cytosol"/>
    <property type="evidence" value="ECO:0007669"/>
    <property type="project" value="TreeGrafter"/>
</dbReference>
<dbReference type="InterPro" id="IPR012318">
    <property type="entry name" value="HTH_CRP"/>
</dbReference>
<name>A0A1N6GWZ8_9PROT</name>
<sequence>MTEQDKKLLVSMGNDATSPPSQDKSVIPVQAGNKVNITINLRHIPLLEKLSPDEMNQIKKELSLRYYARREMIIKKDAQGDNLLFLLSGRLQAIELTDEGRAIGLSLLSPGDFFGETALINQSSYTASVVALSKALVAFLPGKIALHLFTHSPSVAHQIQSHLAKKVQRDHKFRALLSINNTAKRILGFLVLMKQKTTEKQESVENLPTHQEIANMINTSRETVTRTLLALAHQGIIRKDAHRLIIVNPEALKKLVKSPEKPEN</sequence>
<dbReference type="PANTHER" id="PTHR24567">
    <property type="entry name" value="CRP FAMILY TRANSCRIPTIONAL REGULATORY PROTEIN"/>
    <property type="match status" value="1"/>
</dbReference>
<proteinExistence type="predicted"/>
<dbReference type="PROSITE" id="PS51063">
    <property type="entry name" value="HTH_CRP_2"/>
    <property type="match status" value="1"/>
</dbReference>
<dbReference type="eggNOG" id="COG0664">
    <property type="taxonomic scope" value="Bacteria"/>
</dbReference>
<dbReference type="InterPro" id="IPR000524">
    <property type="entry name" value="Tscrpt_reg_HTH_GntR"/>
</dbReference>
<dbReference type="InterPro" id="IPR036388">
    <property type="entry name" value="WH-like_DNA-bd_sf"/>
</dbReference>
<dbReference type="SUPFAM" id="SSF46785">
    <property type="entry name" value="Winged helix' DNA-binding domain"/>
    <property type="match status" value="1"/>
</dbReference>
<dbReference type="Pfam" id="PF13545">
    <property type="entry name" value="HTH_Crp_2"/>
    <property type="match status" value="1"/>
</dbReference>
<dbReference type="EMBL" id="FSRO01000001">
    <property type="protein sequence ID" value="SIO12058.1"/>
    <property type="molecule type" value="Genomic_DNA"/>
</dbReference>
<dbReference type="GO" id="GO:0016301">
    <property type="term" value="F:kinase activity"/>
    <property type="evidence" value="ECO:0007669"/>
    <property type="project" value="UniProtKB-KW"/>
</dbReference>
<gene>
    <name evidence="6" type="ORF">SAMN02743940_0908</name>
</gene>
<reference evidence="6 7" key="1">
    <citation type="submission" date="2016-12" db="EMBL/GenBank/DDBJ databases">
        <authorList>
            <person name="Song W.-J."/>
            <person name="Kurnit D.M."/>
        </authorList>
    </citation>
    <scope>NUCLEOTIDE SEQUENCE [LARGE SCALE GENOMIC DNA]</scope>
    <source>
        <strain evidence="6 7">ATCC 49181</strain>
    </source>
</reference>
<dbReference type="CDD" id="cd00092">
    <property type="entry name" value="HTH_CRP"/>
    <property type="match status" value="1"/>
</dbReference>
<evidence type="ECO:0000313" key="7">
    <source>
        <dbReference type="Proteomes" id="UP000185062"/>
    </source>
</evidence>
<dbReference type="Pfam" id="PF00027">
    <property type="entry name" value="cNMP_binding"/>
    <property type="match status" value="1"/>
</dbReference>
<dbReference type="RefSeq" id="WP_218146720.1">
    <property type="nucleotide sequence ID" value="NZ_FSRO01000001.1"/>
</dbReference>
<dbReference type="GO" id="GO:0003677">
    <property type="term" value="F:DNA binding"/>
    <property type="evidence" value="ECO:0007669"/>
    <property type="project" value="UniProtKB-KW"/>
</dbReference>
<dbReference type="InterPro" id="IPR018490">
    <property type="entry name" value="cNMP-bd_dom_sf"/>
</dbReference>
<dbReference type="PRINTS" id="PR00035">
    <property type="entry name" value="HTHGNTR"/>
</dbReference>
<keyword evidence="6" id="KW-0418">Kinase</keyword>
<protein>
    <submittedName>
        <fullName evidence="6">cAMP-binding domain of CRP or a regulatory subunit of cAMP-dependent protein kinases</fullName>
    </submittedName>
</protein>
<dbReference type="InterPro" id="IPR036390">
    <property type="entry name" value="WH_DNA-bd_sf"/>
</dbReference>
<evidence type="ECO:0000256" key="1">
    <source>
        <dbReference type="ARBA" id="ARBA00023015"/>
    </source>
</evidence>
<dbReference type="Proteomes" id="UP000185062">
    <property type="component" value="Unassembled WGS sequence"/>
</dbReference>